<dbReference type="Proteomes" id="UP000033121">
    <property type="component" value="Unassembled WGS sequence"/>
</dbReference>
<dbReference type="STRING" id="1220578.FPE01S_02_10070"/>
<name>A0A0E9N2P0_9BACT</name>
<feature type="chain" id="PRO_5002429834" description="DUF5777 domain-containing protein" evidence="1">
    <location>
        <begin position="22"/>
        <end position="292"/>
    </location>
</feature>
<feature type="signal peptide" evidence="1">
    <location>
        <begin position="1"/>
        <end position="21"/>
    </location>
</feature>
<gene>
    <name evidence="3" type="ORF">FPE01S_02_10070</name>
</gene>
<accession>A0A0E9N2P0</accession>
<dbReference type="InterPro" id="IPR045916">
    <property type="entry name" value="DUF5777"/>
</dbReference>
<protein>
    <recommendedName>
        <fullName evidence="2">DUF5777 domain-containing protein</fullName>
    </recommendedName>
</protein>
<dbReference type="SUPFAM" id="SSF56935">
    <property type="entry name" value="Porins"/>
    <property type="match status" value="1"/>
</dbReference>
<dbReference type="AlphaFoldDB" id="A0A0E9N2P0"/>
<keyword evidence="1" id="KW-0732">Signal</keyword>
<dbReference type="EMBL" id="BBWV01000002">
    <property type="protein sequence ID" value="GAO43901.1"/>
    <property type="molecule type" value="Genomic_DNA"/>
</dbReference>
<evidence type="ECO:0000313" key="3">
    <source>
        <dbReference type="EMBL" id="GAO43901.1"/>
    </source>
</evidence>
<proteinExistence type="predicted"/>
<dbReference type="Pfam" id="PF19089">
    <property type="entry name" value="DUF5777"/>
    <property type="match status" value="1"/>
</dbReference>
<evidence type="ECO:0000313" key="4">
    <source>
        <dbReference type="Proteomes" id="UP000033121"/>
    </source>
</evidence>
<sequence length="292" mass="33200">MNKTTIIIPILLLHLFNTALAQDTTLNTKFPVTGTFKGTYIQNQASVESPKKGVLQVMIMHRFGRISDGLYDLFGLDNATIRLGFDYGITDKLAIGIGRSSYEKTYDASFKYRIFTQQSDNSMPLTTSLYAGLAYVTLHYPEKPYYDGKYRTNYFTQLLIARKFGSFFSLQLTPSWIHYNLVPEADDKNDVFAVGLGGRFRISKRVSFNTEYTYLLPDQVNSTQVYNSFSAGFDIETGGHVFQFVFSNSQGLVPTSFISQTAYQWRDGDIYFGFNLSRVFQLKKKKTVPSGY</sequence>
<keyword evidence="4" id="KW-1185">Reference proteome</keyword>
<comment type="caution">
    <text evidence="3">The sequence shown here is derived from an EMBL/GenBank/DDBJ whole genome shotgun (WGS) entry which is preliminary data.</text>
</comment>
<evidence type="ECO:0000259" key="2">
    <source>
        <dbReference type="Pfam" id="PF19089"/>
    </source>
</evidence>
<reference evidence="3 4" key="1">
    <citation type="submission" date="2015-04" db="EMBL/GenBank/DDBJ databases">
        <title>Whole genome shotgun sequence of Flavihumibacter petaseus NBRC 106054.</title>
        <authorList>
            <person name="Miyazawa S."/>
            <person name="Hosoyama A."/>
            <person name="Hashimoto M."/>
            <person name="Noguchi M."/>
            <person name="Tsuchikane K."/>
            <person name="Ohji S."/>
            <person name="Yamazoe A."/>
            <person name="Ichikawa N."/>
            <person name="Kimura A."/>
            <person name="Fujita N."/>
        </authorList>
    </citation>
    <scope>NUCLEOTIDE SEQUENCE [LARGE SCALE GENOMIC DNA]</scope>
    <source>
        <strain evidence="3 4">NBRC 106054</strain>
    </source>
</reference>
<organism evidence="3 4">
    <name type="scientific">Flavihumibacter petaseus NBRC 106054</name>
    <dbReference type="NCBI Taxonomy" id="1220578"/>
    <lineage>
        <taxon>Bacteria</taxon>
        <taxon>Pseudomonadati</taxon>
        <taxon>Bacteroidota</taxon>
        <taxon>Chitinophagia</taxon>
        <taxon>Chitinophagales</taxon>
        <taxon>Chitinophagaceae</taxon>
        <taxon>Flavihumibacter</taxon>
    </lineage>
</organism>
<dbReference type="OrthoDB" id="1117410at2"/>
<dbReference type="RefSeq" id="WP_052955829.1">
    <property type="nucleotide sequence ID" value="NZ_BBWV01000002.1"/>
</dbReference>
<feature type="domain" description="DUF5777" evidence="2">
    <location>
        <begin position="36"/>
        <end position="280"/>
    </location>
</feature>
<evidence type="ECO:0000256" key="1">
    <source>
        <dbReference type="SAM" id="SignalP"/>
    </source>
</evidence>